<feature type="domain" description="C2" evidence="1">
    <location>
        <begin position="1"/>
        <end position="108"/>
    </location>
</feature>
<comment type="caution">
    <text evidence="2">The sequence shown here is derived from an EMBL/GenBank/DDBJ whole genome shotgun (WGS) entry which is preliminary data.</text>
</comment>
<dbReference type="InterPro" id="IPR052981">
    <property type="entry name" value="Ingression_C2_domain"/>
</dbReference>
<dbReference type="SUPFAM" id="SSF49562">
    <property type="entry name" value="C2 domain (Calcium/lipid-binding domain, CaLB)"/>
    <property type="match status" value="1"/>
</dbReference>
<dbReference type="PROSITE" id="PS50004">
    <property type="entry name" value="C2"/>
    <property type="match status" value="1"/>
</dbReference>
<keyword evidence="3" id="KW-1185">Reference proteome</keyword>
<accession>A0A9P5YGF2</accession>
<dbReference type="InterPro" id="IPR035892">
    <property type="entry name" value="C2_domain_sf"/>
</dbReference>
<dbReference type="EMBL" id="MU150234">
    <property type="protein sequence ID" value="KAF9468164.1"/>
    <property type="molecule type" value="Genomic_DNA"/>
</dbReference>
<dbReference type="SMART" id="SM00239">
    <property type="entry name" value="C2"/>
    <property type="match status" value="1"/>
</dbReference>
<dbReference type="Proteomes" id="UP000807353">
    <property type="component" value="Unassembled WGS sequence"/>
</dbReference>
<sequence>MSNELGTLVVVVLKARNLNDKHSFYKQDVFAQVSLNGNTKRTKVDVKGGQHPIWDEEIRFPVMKDTAAKFRKLEVACFAKEHRSDDILGRGIVDLTDTLRTGEFDEWISLNIDGVVRGDLYLEITYFANAPVPAKYGNLSVPTNSTLARRPSKLSPSDRLYRPYQAS</sequence>
<dbReference type="InterPro" id="IPR000008">
    <property type="entry name" value="C2_dom"/>
</dbReference>
<feature type="non-terminal residue" evidence="2">
    <location>
        <position position="167"/>
    </location>
</feature>
<dbReference type="Pfam" id="PF00168">
    <property type="entry name" value="C2"/>
    <property type="match status" value="1"/>
</dbReference>
<dbReference type="PANTHER" id="PTHR47052">
    <property type="entry name" value="CONSERVED SERINE PROLINE-RICH PROTEIN (AFU_ORTHOLOGUE AFUA_2G01790)"/>
    <property type="match status" value="1"/>
</dbReference>
<dbReference type="OrthoDB" id="270970at2759"/>
<evidence type="ECO:0000313" key="2">
    <source>
        <dbReference type="EMBL" id="KAF9468164.1"/>
    </source>
</evidence>
<reference evidence="2" key="1">
    <citation type="submission" date="2020-11" db="EMBL/GenBank/DDBJ databases">
        <authorList>
            <consortium name="DOE Joint Genome Institute"/>
            <person name="Ahrendt S."/>
            <person name="Riley R."/>
            <person name="Andreopoulos W."/>
            <person name="Labutti K."/>
            <person name="Pangilinan J."/>
            <person name="Ruiz-Duenas F.J."/>
            <person name="Barrasa J.M."/>
            <person name="Sanchez-Garcia M."/>
            <person name="Camarero S."/>
            <person name="Miyauchi S."/>
            <person name="Serrano A."/>
            <person name="Linde D."/>
            <person name="Babiker R."/>
            <person name="Drula E."/>
            <person name="Ayuso-Fernandez I."/>
            <person name="Pacheco R."/>
            <person name="Padilla G."/>
            <person name="Ferreira P."/>
            <person name="Barriuso J."/>
            <person name="Kellner H."/>
            <person name="Castanera R."/>
            <person name="Alfaro M."/>
            <person name="Ramirez L."/>
            <person name="Pisabarro A.G."/>
            <person name="Kuo A."/>
            <person name="Tritt A."/>
            <person name="Lipzen A."/>
            <person name="He G."/>
            <person name="Yan M."/>
            <person name="Ng V."/>
            <person name="Cullen D."/>
            <person name="Martin F."/>
            <person name="Rosso M.-N."/>
            <person name="Henrissat B."/>
            <person name="Hibbett D."/>
            <person name="Martinez A.T."/>
            <person name="Grigoriev I.V."/>
        </authorList>
    </citation>
    <scope>NUCLEOTIDE SEQUENCE</scope>
    <source>
        <strain evidence="2">CBS 247.69</strain>
    </source>
</reference>
<organism evidence="2 3">
    <name type="scientific">Collybia nuda</name>
    <dbReference type="NCBI Taxonomy" id="64659"/>
    <lineage>
        <taxon>Eukaryota</taxon>
        <taxon>Fungi</taxon>
        <taxon>Dikarya</taxon>
        <taxon>Basidiomycota</taxon>
        <taxon>Agaricomycotina</taxon>
        <taxon>Agaricomycetes</taxon>
        <taxon>Agaricomycetidae</taxon>
        <taxon>Agaricales</taxon>
        <taxon>Tricholomatineae</taxon>
        <taxon>Clitocybaceae</taxon>
        <taxon>Collybia</taxon>
    </lineage>
</organism>
<protein>
    <submittedName>
        <fullName evidence="2">C2 domain-containing protein</fullName>
    </submittedName>
</protein>
<name>A0A9P5YGF2_9AGAR</name>
<dbReference type="AlphaFoldDB" id="A0A9P5YGF2"/>
<evidence type="ECO:0000313" key="3">
    <source>
        <dbReference type="Proteomes" id="UP000807353"/>
    </source>
</evidence>
<gene>
    <name evidence="2" type="ORF">BDZ94DRAFT_1154565</name>
</gene>
<evidence type="ECO:0000259" key="1">
    <source>
        <dbReference type="PROSITE" id="PS50004"/>
    </source>
</evidence>
<dbReference type="Gene3D" id="2.60.40.150">
    <property type="entry name" value="C2 domain"/>
    <property type="match status" value="1"/>
</dbReference>
<proteinExistence type="predicted"/>
<dbReference type="PANTHER" id="PTHR47052:SF3">
    <property type="entry name" value="INGRESSION PROTEIN 1"/>
    <property type="match status" value="1"/>
</dbReference>